<dbReference type="InParanoid" id="B0WQ93"/>
<evidence type="ECO:0000313" key="10">
    <source>
        <dbReference type="EMBL" id="EDS32756.1"/>
    </source>
</evidence>
<protein>
    <submittedName>
        <fullName evidence="10 11">Roundabout 1</fullName>
    </submittedName>
</protein>
<evidence type="ECO:0000256" key="3">
    <source>
        <dbReference type="ARBA" id="ARBA00022729"/>
    </source>
</evidence>
<dbReference type="KEGG" id="cqu:CpipJ_CPIJ009215"/>
<evidence type="ECO:0000256" key="7">
    <source>
        <dbReference type="ARBA" id="ARBA00023157"/>
    </source>
</evidence>
<dbReference type="PANTHER" id="PTHR10075:SF100">
    <property type="entry name" value="FASCICLIN-2"/>
    <property type="match status" value="1"/>
</dbReference>
<reference evidence="11" key="2">
    <citation type="submission" date="2021-02" db="UniProtKB">
        <authorList>
            <consortium name="EnsemblMetazoa"/>
        </authorList>
    </citation>
    <scope>IDENTIFICATION</scope>
    <source>
        <strain evidence="11">JHB</strain>
    </source>
</reference>
<dbReference type="Gene3D" id="2.60.40.10">
    <property type="entry name" value="Immunoglobulins"/>
    <property type="match status" value="1"/>
</dbReference>
<keyword evidence="6" id="KW-0472">Membrane</keyword>
<comment type="subcellular location">
    <subcellularLocation>
        <location evidence="1">Membrane</location>
        <topology evidence="1">Single-pass membrane protein</topology>
    </subcellularLocation>
</comment>
<dbReference type="eggNOG" id="KOG4222">
    <property type="taxonomic scope" value="Eukaryota"/>
</dbReference>
<gene>
    <name evidence="11" type="primary">6041650</name>
    <name evidence="10" type="ORF">CpipJ_CPIJ009215</name>
</gene>
<evidence type="ECO:0000256" key="8">
    <source>
        <dbReference type="ARBA" id="ARBA00023319"/>
    </source>
</evidence>
<accession>B0WQ93</accession>
<evidence type="ECO:0000313" key="12">
    <source>
        <dbReference type="Proteomes" id="UP000002320"/>
    </source>
</evidence>
<evidence type="ECO:0000259" key="9">
    <source>
        <dbReference type="PROSITE" id="PS50835"/>
    </source>
</evidence>
<dbReference type="EMBL" id="DS232037">
    <property type="protein sequence ID" value="EDS32756.1"/>
    <property type="molecule type" value="Genomic_DNA"/>
</dbReference>
<reference evidence="10" key="1">
    <citation type="submission" date="2007-03" db="EMBL/GenBank/DDBJ databases">
        <title>Annotation of Culex pipiens quinquefasciatus.</title>
        <authorList>
            <consortium name="The Broad Institute Genome Sequencing Platform"/>
            <person name="Atkinson P.W."/>
            <person name="Hemingway J."/>
            <person name="Christensen B.M."/>
            <person name="Higgs S."/>
            <person name="Kodira C."/>
            <person name="Hannick L."/>
            <person name="Megy K."/>
            <person name="O'Leary S."/>
            <person name="Pearson M."/>
            <person name="Haas B.J."/>
            <person name="Mauceli E."/>
            <person name="Wortman J.R."/>
            <person name="Lee N.H."/>
            <person name="Guigo R."/>
            <person name="Stanke M."/>
            <person name="Alvarado L."/>
            <person name="Amedeo P."/>
            <person name="Antoine C.H."/>
            <person name="Arensburger P."/>
            <person name="Bidwell S.L."/>
            <person name="Crawford M."/>
            <person name="Camaro F."/>
            <person name="Devon K."/>
            <person name="Engels R."/>
            <person name="Hammond M."/>
            <person name="Howarth C."/>
            <person name="Koehrsen M."/>
            <person name="Lawson D."/>
            <person name="Montgomery P."/>
            <person name="Nene V."/>
            <person name="Nusbaum C."/>
            <person name="Puiu D."/>
            <person name="Romero-Severson J."/>
            <person name="Severson D.W."/>
            <person name="Shumway M."/>
            <person name="Sisk P."/>
            <person name="Stolte C."/>
            <person name="Zeng Q."/>
            <person name="Eisenstadt E."/>
            <person name="Fraser-Liggett C."/>
            <person name="Strausberg R."/>
            <person name="Galagan J."/>
            <person name="Birren B."/>
            <person name="Collins F.H."/>
        </authorList>
    </citation>
    <scope>NUCLEOTIDE SEQUENCE [LARGE SCALE GENOMIC DNA]</scope>
    <source>
        <strain evidence="10">JHB</strain>
    </source>
</reference>
<keyword evidence="2" id="KW-0812">Transmembrane</keyword>
<keyword evidence="8" id="KW-0393">Immunoglobulin domain</keyword>
<dbReference type="GO" id="GO:0005886">
    <property type="term" value="C:plasma membrane"/>
    <property type="evidence" value="ECO:0007669"/>
    <property type="project" value="TreeGrafter"/>
</dbReference>
<dbReference type="PROSITE" id="PS50835">
    <property type="entry name" value="IG_LIKE"/>
    <property type="match status" value="1"/>
</dbReference>
<evidence type="ECO:0000256" key="1">
    <source>
        <dbReference type="ARBA" id="ARBA00004167"/>
    </source>
</evidence>
<keyword evidence="12" id="KW-1185">Reference proteome</keyword>
<dbReference type="FunFam" id="2.60.40.10:FF:000008">
    <property type="entry name" value="roundabout homolog 2 isoform X2"/>
    <property type="match status" value="1"/>
</dbReference>
<keyword evidence="5" id="KW-1133">Transmembrane helix</keyword>
<dbReference type="GO" id="GO:0030424">
    <property type="term" value="C:axon"/>
    <property type="evidence" value="ECO:0007669"/>
    <property type="project" value="TreeGrafter"/>
</dbReference>
<dbReference type="SUPFAM" id="SSF48726">
    <property type="entry name" value="Immunoglobulin"/>
    <property type="match status" value="1"/>
</dbReference>
<feature type="domain" description="Ig-like" evidence="9">
    <location>
        <begin position="1"/>
        <end position="90"/>
    </location>
</feature>
<dbReference type="InterPro" id="IPR003599">
    <property type="entry name" value="Ig_sub"/>
</dbReference>
<organism>
    <name type="scientific">Culex quinquefasciatus</name>
    <name type="common">Southern house mosquito</name>
    <name type="synonym">Culex pungens</name>
    <dbReference type="NCBI Taxonomy" id="7176"/>
    <lineage>
        <taxon>Eukaryota</taxon>
        <taxon>Metazoa</taxon>
        <taxon>Ecdysozoa</taxon>
        <taxon>Arthropoda</taxon>
        <taxon>Hexapoda</taxon>
        <taxon>Insecta</taxon>
        <taxon>Pterygota</taxon>
        <taxon>Neoptera</taxon>
        <taxon>Endopterygota</taxon>
        <taxon>Diptera</taxon>
        <taxon>Nematocera</taxon>
        <taxon>Culicoidea</taxon>
        <taxon>Culicidae</taxon>
        <taxon>Culicinae</taxon>
        <taxon>Culicini</taxon>
        <taxon>Culex</taxon>
        <taxon>Culex</taxon>
    </lineage>
</organism>
<dbReference type="Proteomes" id="UP000002320">
    <property type="component" value="Unassembled WGS sequence"/>
</dbReference>
<dbReference type="AlphaFoldDB" id="B0WQ93"/>
<dbReference type="SMART" id="SM00408">
    <property type="entry name" value="IGc2"/>
    <property type="match status" value="1"/>
</dbReference>
<evidence type="ECO:0000256" key="4">
    <source>
        <dbReference type="ARBA" id="ARBA00022737"/>
    </source>
</evidence>
<evidence type="ECO:0000313" key="11">
    <source>
        <dbReference type="EnsemblMetazoa" id="CPIJ009215-PA"/>
    </source>
</evidence>
<dbReference type="EnsemblMetazoa" id="CPIJ009215-RA">
    <property type="protein sequence ID" value="CPIJ009215-PA"/>
    <property type="gene ID" value="CPIJ009215"/>
</dbReference>
<dbReference type="Pfam" id="PF07679">
    <property type="entry name" value="I-set"/>
    <property type="match status" value="1"/>
</dbReference>
<dbReference type="InterPro" id="IPR013783">
    <property type="entry name" value="Ig-like_fold"/>
</dbReference>
<keyword evidence="7" id="KW-1015">Disulfide bond</keyword>
<dbReference type="STRING" id="7176.B0WQ93"/>
<evidence type="ECO:0000256" key="5">
    <source>
        <dbReference type="ARBA" id="ARBA00022989"/>
    </source>
</evidence>
<dbReference type="GO" id="GO:0007156">
    <property type="term" value="P:homophilic cell adhesion via plasma membrane adhesion molecules"/>
    <property type="evidence" value="ECO:0007669"/>
    <property type="project" value="TreeGrafter"/>
</dbReference>
<dbReference type="SMART" id="SM00409">
    <property type="entry name" value="IG"/>
    <property type="match status" value="1"/>
</dbReference>
<dbReference type="GO" id="GO:0098632">
    <property type="term" value="F:cell-cell adhesion mediator activity"/>
    <property type="evidence" value="ECO:0007669"/>
    <property type="project" value="TreeGrafter"/>
</dbReference>
<keyword evidence="4" id="KW-0677">Repeat</keyword>
<dbReference type="GO" id="GO:0007411">
    <property type="term" value="P:axon guidance"/>
    <property type="evidence" value="ECO:0007669"/>
    <property type="project" value="TreeGrafter"/>
</dbReference>
<proteinExistence type="predicted"/>
<dbReference type="PANTHER" id="PTHR10075">
    <property type="entry name" value="BASIGIN RELATED"/>
    <property type="match status" value="1"/>
</dbReference>
<dbReference type="GO" id="GO:0070593">
    <property type="term" value="P:dendrite self-avoidance"/>
    <property type="evidence" value="ECO:0007669"/>
    <property type="project" value="TreeGrafter"/>
</dbReference>
<dbReference type="InterPro" id="IPR013098">
    <property type="entry name" value="Ig_I-set"/>
</dbReference>
<name>B0WQ93_CULQU</name>
<keyword evidence="3" id="KW-0732">Signal</keyword>
<evidence type="ECO:0000256" key="6">
    <source>
        <dbReference type="ARBA" id="ARBA00023136"/>
    </source>
</evidence>
<dbReference type="HOGENOM" id="CLU_2443011_0_0_1"/>
<dbReference type="InterPro" id="IPR003598">
    <property type="entry name" value="Ig_sub2"/>
</dbReference>
<sequence length="90" mass="9721">MFIIKPQDQRTNLNGVATFKCTASGNPPPSVFWTKEGSQVLMFPNNTYGSVHISSQGSLQVRGAQKEDDGYFVCSALSVAGSTTSRAYLQ</sequence>
<evidence type="ECO:0000256" key="2">
    <source>
        <dbReference type="ARBA" id="ARBA00022692"/>
    </source>
</evidence>
<dbReference type="VEuPathDB" id="VectorBase:CPIJ009215"/>
<dbReference type="InterPro" id="IPR007110">
    <property type="entry name" value="Ig-like_dom"/>
</dbReference>
<dbReference type="InterPro" id="IPR036179">
    <property type="entry name" value="Ig-like_dom_sf"/>
</dbReference>